<dbReference type="Proteomes" id="UP000178121">
    <property type="component" value="Unassembled WGS sequence"/>
</dbReference>
<dbReference type="PANTHER" id="PTHR43740">
    <property type="entry name" value="LEUCYL-TRNA SYNTHETASE"/>
    <property type="match status" value="1"/>
</dbReference>
<dbReference type="GO" id="GO:0005829">
    <property type="term" value="C:cytosol"/>
    <property type="evidence" value="ECO:0007669"/>
    <property type="project" value="TreeGrafter"/>
</dbReference>
<gene>
    <name evidence="9" type="primary">leuS</name>
    <name evidence="15" type="ORF">A2849_00875</name>
</gene>
<keyword evidence="6 9" id="KW-0648">Protein biosynthesis</keyword>
<keyword evidence="5 9" id="KW-0067">ATP-binding</keyword>
<feature type="short sequence motif" description="'KMSKS' region" evidence="9">
    <location>
        <begin position="601"/>
        <end position="605"/>
    </location>
</feature>
<dbReference type="InterPro" id="IPR009080">
    <property type="entry name" value="tRNAsynth_Ia_anticodon-bd"/>
</dbReference>
<dbReference type="FunFam" id="1.10.730.10:FF:000002">
    <property type="entry name" value="Leucine--tRNA ligase"/>
    <property type="match status" value="1"/>
</dbReference>
<dbReference type="Pfam" id="PF00133">
    <property type="entry name" value="tRNA-synt_1"/>
    <property type="match status" value="1"/>
</dbReference>
<comment type="catalytic activity">
    <reaction evidence="8 9">
        <text>tRNA(Leu) + L-leucine + ATP = L-leucyl-tRNA(Leu) + AMP + diphosphate</text>
        <dbReference type="Rhea" id="RHEA:11688"/>
        <dbReference type="Rhea" id="RHEA-COMP:9613"/>
        <dbReference type="Rhea" id="RHEA-COMP:9622"/>
        <dbReference type="ChEBI" id="CHEBI:30616"/>
        <dbReference type="ChEBI" id="CHEBI:33019"/>
        <dbReference type="ChEBI" id="CHEBI:57427"/>
        <dbReference type="ChEBI" id="CHEBI:78442"/>
        <dbReference type="ChEBI" id="CHEBI:78494"/>
        <dbReference type="ChEBI" id="CHEBI:456215"/>
        <dbReference type="EC" id="6.1.1.4"/>
    </reaction>
</comment>
<comment type="caution">
    <text evidence="15">The sequence shown here is derived from an EMBL/GenBank/DDBJ whole genome shotgun (WGS) entry which is preliminary data.</text>
</comment>
<dbReference type="InterPro" id="IPR002300">
    <property type="entry name" value="aa-tRNA-synth_Ia"/>
</dbReference>
<dbReference type="FunFam" id="3.40.50.620:FF:000056">
    <property type="entry name" value="Leucine--tRNA ligase"/>
    <property type="match status" value="1"/>
</dbReference>
<evidence type="ECO:0000259" key="13">
    <source>
        <dbReference type="Pfam" id="PF09334"/>
    </source>
</evidence>
<dbReference type="GO" id="GO:0005524">
    <property type="term" value="F:ATP binding"/>
    <property type="evidence" value="ECO:0007669"/>
    <property type="project" value="UniProtKB-UniRule"/>
</dbReference>
<evidence type="ECO:0000256" key="3">
    <source>
        <dbReference type="ARBA" id="ARBA00022598"/>
    </source>
</evidence>
<dbReference type="InterPro" id="IPR002302">
    <property type="entry name" value="Leu-tRNA-ligase"/>
</dbReference>
<reference evidence="15 16" key="1">
    <citation type="journal article" date="2016" name="Nat. Commun.">
        <title>Thousands of microbial genomes shed light on interconnected biogeochemical processes in an aquifer system.</title>
        <authorList>
            <person name="Anantharaman K."/>
            <person name="Brown C.T."/>
            <person name="Hug L.A."/>
            <person name="Sharon I."/>
            <person name="Castelle C.J."/>
            <person name="Probst A.J."/>
            <person name="Thomas B.C."/>
            <person name="Singh A."/>
            <person name="Wilkins M.J."/>
            <person name="Karaoz U."/>
            <person name="Brodie E.L."/>
            <person name="Williams K.H."/>
            <person name="Hubbard S.S."/>
            <person name="Banfield J.F."/>
        </authorList>
    </citation>
    <scope>NUCLEOTIDE SEQUENCE [LARGE SCALE GENOMIC DNA]</scope>
</reference>
<evidence type="ECO:0000256" key="1">
    <source>
        <dbReference type="ARBA" id="ARBA00005594"/>
    </source>
</evidence>
<dbReference type="InterPro" id="IPR014729">
    <property type="entry name" value="Rossmann-like_a/b/a_fold"/>
</dbReference>
<dbReference type="Gene3D" id="1.10.730.10">
    <property type="entry name" value="Isoleucyl-tRNA Synthetase, Domain 1"/>
    <property type="match status" value="1"/>
</dbReference>
<comment type="similarity">
    <text evidence="1 9 10">Belongs to the class-I aminoacyl-tRNA synthetase family.</text>
</comment>
<dbReference type="GO" id="GO:0002161">
    <property type="term" value="F:aminoacyl-tRNA deacylase activity"/>
    <property type="evidence" value="ECO:0007669"/>
    <property type="project" value="InterPro"/>
</dbReference>
<feature type="binding site" evidence="9">
    <location>
        <position position="604"/>
    </location>
    <ligand>
        <name>ATP</name>
        <dbReference type="ChEBI" id="CHEBI:30616"/>
    </ligand>
</feature>
<feature type="domain" description="Aminoacyl-tRNA synthetase class Ia" evidence="11">
    <location>
        <begin position="427"/>
        <end position="639"/>
    </location>
</feature>
<evidence type="ECO:0000259" key="11">
    <source>
        <dbReference type="Pfam" id="PF00133"/>
    </source>
</evidence>
<dbReference type="AlphaFoldDB" id="A0A1G2MBP1"/>
<dbReference type="SUPFAM" id="SSF50677">
    <property type="entry name" value="ValRS/IleRS/LeuRS editing domain"/>
    <property type="match status" value="1"/>
</dbReference>
<name>A0A1G2MBP1_9BACT</name>
<comment type="caution">
    <text evidence="9">Lacks conserved residue(s) required for the propagation of feature annotation.</text>
</comment>
<feature type="domain" description="Leucyl-tRNA synthetase editing" evidence="14">
    <location>
        <begin position="220"/>
        <end position="416"/>
    </location>
</feature>
<dbReference type="EC" id="6.1.1.4" evidence="9"/>
<evidence type="ECO:0000256" key="4">
    <source>
        <dbReference type="ARBA" id="ARBA00022741"/>
    </source>
</evidence>
<dbReference type="Gene3D" id="3.40.50.620">
    <property type="entry name" value="HUPs"/>
    <property type="match status" value="2"/>
</dbReference>
<evidence type="ECO:0000256" key="6">
    <source>
        <dbReference type="ARBA" id="ARBA00022917"/>
    </source>
</evidence>
<dbReference type="EMBL" id="MHRI01000014">
    <property type="protein sequence ID" value="OHA21124.1"/>
    <property type="molecule type" value="Genomic_DNA"/>
</dbReference>
<evidence type="ECO:0000256" key="7">
    <source>
        <dbReference type="ARBA" id="ARBA00023146"/>
    </source>
</evidence>
<dbReference type="Pfam" id="PF08264">
    <property type="entry name" value="Anticodon_1"/>
    <property type="match status" value="1"/>
</dbReference>
<keyword evidence="7 9" id="KW-0030">Aminoacyl-tRNA synthetase</keyword>
<evidence type="ECO:0000256" key="8">
    <source>
        <dbReference type="ARBA" id="ARBA00047469"/>
    </source>
</evidence>
<comment type="subcellular location">
    <subcellularLocation>
        <location evidence="9">Cytoplasm</location>
    </subcellularLocation>
</comment>
<dbReference type="SUPFAM" id="SSF52374">
    <property type="entry name" value="Nucleotidylyl transferase"/>
    <property type="match status" value="1"/>
</dbReference>
<dbReference type="Gene3D" id="3.10.20.590">
    <property type="match status" value="1"/>
</dbReference>
<keyword evidence="3 9" id="KW-0436">Ligase</keyword>
<dbReference type="FunFam" id="3.40.50.620:FF:000060">
    <property type="entry name" value="Leucine--tRNA ligase"/>
    <property type="match status" value="1"/>
</dbReference>
<evidence type="ECO:0000256" key="10">
    <source>
        <dbReference type="RuleBase" id="RU363035"/>
    </source>
</evidence>
<dbReference type="InterPro" id="IPR015413">
    <property type="entry name" value="Methionyl/Leucyl_tRNA_Synth"/>
</dbReference>
<dbReference type="InterPro" id="IPR025709">
    <property type="entry name" value="Leu_tRNA-synth_edit"/>
</dbReference>
<dbReference type="GO" id="GO:0006429">
    <property type="term" value="P:leucyl-tRNA aminoacylation"/>
    <property type="evidence" value="ECO:0007669"/>
    <property type="project" value="UniProtKB-UniRule"/>
</dbReference>
<evidence type="ECO:0000313" key="16">
    <source>
        <dbReference type="Proteomes" id="UP000178121"/>
    </source>
</evidence>
<dbReference type="InterPro" id="IPR009008">
    <property type="entry name" value="Val/Leu/Ile-tRNA-synth_edit"/>
</dbReference>
<evidence type="ECO:0000256" key="2">
    <source>
        <dbReference type="ARBA" id="ARBA00022490"/>
    </source>
</evidence>
<dbReference type="InterPro" id="IPR013155">
    <property type="entry name" value="M/V/L/I-tRNA-synth_anticd-bd"/>
</dbReference>
<evidence type="ECO:0000256" key="5">
    <source>
        <dbReference type="ARBA" id="ARBA00022840"/>
    </source>
</evidence>
<organism evidence="15 16">
    <name type="scientific">Candidatus Taylorbacteria bacterium RIFCSPHIGHO2_01_FULL_51_15</name>
    <dbReference type="NCBI Taxonomy" id="1802304"/>
    <lineage>
        <taxon>Bacteria</taxon>
        <taxon>Candidatus Tayloriibacteriota</taxon>
    </lineage>
</organism>
<dbReference type="NCBIfam" id="TIGR00396">
    <property type="entry name" value="leuS_bact"/>
    <property type="match status" value="1"/>
</dbReference>
<keyword evidence="2 9" id="KW-0963">Cytoplasm</keyword>
<evidence type="ECO:0000256" key="9">
    <source>
        <dbReference type="HAMAP-Rule" id="MF_00049"/>
    </source>
</evidence>
<evidence type="ECO:0000259" key="14">
    <source>
        <dbReference type="Pfam" id="PF13603"/>
    </source>
</evidence>
<dbReference type="HAMAP" id="MF_00049_B">
    <property type="entry name" value="Leu_tRNA_synth_B"/>
    <property type="match status" value="1"/>
</dbReference>
<protein>
    <recommendedName>
        <fullName evidence="9">Leucine--tRNA ligase</fullName>
        <ecNumber evidence="9">6.1.1.4</ecNumber>
    </recommendedName>
    <alternativeName>
        <fullName evidence="9">Leucyl-tRNA synthetase</fullName>
        <shortName evidence="9">LeuRS</shortName>
    </alternativeName>
</protein>
<dbReference type="PROSITE" id="PS00178">
    <property type="entry name" value="AA_TRNA_LIGASE_I"/>
    <property type="match status" value="1"/>
</dbReference>
<proteinExistence type="inferred from homology"/>
<dbReference type="SUPFAM" id="SSF47323">
    <property type="entry name" value="Anticodon-binding domain of a subclass of class I aminoacyl-tRNA synthetases"/>
    <property type="match status" value="1"/>
</dbReference>
<feature type="domain" description="Methionyl/Valyl/Leucyl/Isoleucyl-tRNA synthetase anticodon-binding" evidence="12">
    <location>
        <begin position="684"/>
        <end position="793"/>
    </location>
</feature>
<accession>A0A1G2MBP1</accession>
<dbReference type="GO" id="GO:0004823">
    <property type="term" value="F:leucine-tRNA ligase activity"/>
    <property type="evidence" value="ECO:0007669"/>
    <property type="project" value="UniProtKB-UniRule"/>
</dbReference>
<dbReference type="PRINTS" id="PR00985">
    <property type="entry name" value="TRNASYNTHLEU"/>
</dbReference>
<sequence>MHGYDHKRIEKKWQKVWQQQRQYEAKDASPKKKFYALIEFPYPSGEGLHVGHPRPYIGMDIIARKRRMEGYNVLYPIGWDAFGLPTENYAVKTGIHPALVTKRNTKNFKRQIQMLAISFDWSREINTTDPSYYKWTQWMFLLFFKKGLAYKKKMPINWCLSCRIGLANEEVVDGTCERCGGETERREKEQWMLAITKYADRLDKDLDMVDYPSRIKAQQRNWIGKSNGSLIKFSIFNFQFSKKEEKIEEVEVFTTRPDTLFGVTYLVLSPEHPVLKNIESRISNLEEVRKYQNEAKRKTEIERTGGEKEKTGVELKGIKAINPANQDEIPIWIADYVLSDYGTGAIMAVPAHDVRDFQFISGKGLPLIEVIDTTTFKLGPISTGKGWPYTGTGKLINSGEFSGMDSEEAKKKITEFVGGKIVTTYKLRDWVFSRQRYWGEPIPVIHCERCGTVPVPEKDLPVKLPEVKNYAPTDTGESPLAAIESWVNVKCPKCKGPARRETDTMPNWAGSSWYYIAYCISENLKSQLPISKQFPSSKIQKKLKHWLPVDWYNGGMEHTTLHLLYSRFWHKFLYDCGLVPTLEPYAKRTSHGLILAEGGEKMSKSKGNVVNPDAVVKSYGADSLRVYEMFMGPFEQAISWNTDSLIGSRRFLERVWKVGFRIKDLGFKKKEISSPEPQSAPLTALLHHTIKKVGEDIELLKFNTALSSLMILLNAFEREASVSLSMYKTFLKLLAPFAPHMAEEVWANLGSRKSIHLEPWPAYEEKALTDTPVTIIAQVNGKTRGSFETSRGRSKEELGAATLALPSVKKWLDGKEVRDVIVVQDRLVNVVVS</sequence>
<dbReference type="CDD" id="cd07958">
    <property type="entry name" value="Anticodon_Ia_Leu_BEm"/>
    <property type="match status" value="1"/>
</dbReference>
<dbReference type="PANTHER" id="PTHR43740:SF2">
    <property type="entry name" value="LEUCINE--TRNA LIGASE, MITOCHONDRIAL"/>
    <property type="match status" value="1"/>
</dbReference>
<keyword evidence="4 9" id="KW-0547">Nucleotide-binding</keyword>
<dbReference type="Pfam" id="PF09334">
    <property type="entry name" value="tRNA-synt_1g"/>
    <property type="match status" value="1"/>
</dbReference>
<feature type="domain" description="Methionyl/Leucyl tRNA synthetase" evidence="13">
    <location>
        <begin position="40"/>
        <end position="187"/>
    </location>
</feature>
<dbReference type="InterPro" id="IPR001412">
    <property type="entry name" value="aa-tRNA-synth_I_CS"/>
</dbReference>
<dbReference type="Pfam" id="PF13603">
    <property type="entry name" value="tRNA-synt_1_2"/>
    <property type="match status" value="1"/>
</dbReference>
<evidence type="ECO:0000313" key="15">
    <source>
        <dbReference type="EMBL" id="OHA21124.1"/>
    </source>
</evidence>
<evidence type="ECO:0000259" key="12">
    <source>
        <dbReference type="Pfam" id="PF08264"/>
    </source>
</evidence>